<dbReference type="InterPro" id="IPR029035">
    <property type="entry name" value="DHS-like_NAD/FAD-binding_dom"/>
</dbReference>
<dbReference type="OrthoDB" id="9800582at2"/>
<evidence type="ECO:0000256" key="2">
    <source>
        <dbReference type="ARBA" id="ARBA00022679"/>
    </source>
</evidence>
<dbReference type="InterPro" id="IPR026590">
    <property type="entry name" value="Ssirtuin_cat_dom"/>
</dbReference>
<keyword evidence="4" id="KW-0479">Metal-binding</keyword>
<dbReference type="EMBL" id="CP024955">
    <property type="protein sequence ID" value="ATY85851.1"/>
    <property type="molecule type" value="Genomic_DNA"/>
</dbReference>
<dbReference type="KEGG" id="kyr:CVV65_13695"/>
<sequence length="259" mass="28845">MTLGEREREPKDDGIRRVAEWLREARRAVALTGAGMSTESGIPDFRSQGGLWAQVDPREVATVEALETNYPRVREFYRKRIDEIKKHRPHLGHEILARWEKAGRLQAVATQNIDGFHQMAGSRVVHELHGSLRRFHCLDCGRSATEAEFLGGEPCPHCRGRLRPGVVMFGELLPMDAWNAVETAMRAADLVLVIGTSLEVYPVNQLPALSQGKRVLINLEPTEQRALFDEVLIGKAGEVLAAIDREMGNQSGDAQGHKT</sequence>
<proteinExistence type="predicted"/>
<feature type="binding site" evidence="4">
    <location>
        <position position="155"/>
    </location>
    <ligand>
        <name>Zn(2+)</name>
        <dbReference type="ChEBI" id="CHEBI:29105"/>
    </ligand>
</feature>
<dbReference type="InterPro" id="IPR003000">
    <property type="entry name" value="Sirtuin"/>
</dbReference>
<organism evidence="6 7">
    <name type="scientific">Kyrpidia spormannii</name>
    <dbReference type="NCBI Taxonomy" id="2055160"/>
    <lineage>
        <taxon>Bacteria</taxon>
        <taxon>Bacillati</taxon>
        <taxon>Bacillota</taxon>
        <taxon>Bacilli</taxon>
        <taxon>Bacillales</taxon>
        <taxon>Alicyclobacillaceae</taxon>
        <taxon>Kyrpidia</taxon>
    </lineage>
</organism>
<name>A0A2K8N944_9BACL</name>
<keyword evidence="4" id="KW-0862">Zinc</keyword>
<feature type="active site" description="Proton acceptor" evidence="4">
    <location>
        <position position="129"/>
    </location>
</feature>
<evidence type="ECO:0000256" key="3">
    <source>
        <dbReference type="ARBA" id="ARBA00023027"/>
    </source>
</evidence>
<evidence type="ECO:0000256" key="4">
    <source>
        <dbReference type="PROSITE-ProRule" id="PRU00236"/>
    </source>
</evidence>
<dbReference type="GO" id="GO:0017136">
    <property type="term" value="F:histone deacetylase activity, NAD-dependent"/>
    <property type="evidence" value="ECO:0007669"/>
    <property type="project" value="TreeGrafter"/>
</dbReference>
<dbReference type="Gene3D" id="3.40.50.1220">
    <property type="entry name" value="TPP-binding domain"/>
    <property type="match status" value="1"/>
</dbReference>
<feature type="binding site" evidence="4">
    <location>
        <position position="158"/>
    </location>
    <ligand>
        <name>Zn(2+)</name>
        <dbReference type="ChEBI" id="CHEBI:29105"/>
    </ligand>
</feature>
<protein>
    <recommendedName>
        <fullName evidence="1">protein acetyllysine N-acetyltransferase</fullName>
        <ecNumber evidence="1">2.3.1.286</ecNumber>
    </recommendedName>
</protein>
<feature type="domain" description="Deacetylase sirtuin-type" evidence="5">
    <location>
        <begin position="8"/>
        <end position="250"/>
    </location>
</feature>
<dbReference type="GO" id="GO:0046872">
    <property type="term" value="F:metal ion binding"/>
    <property type="evidence" value="ECO:0007669"/>
    <property type="project" value="UniProtKB-KW"/>
</dbReference>
<dbReference type="AlphaFoldDB" id="A0A2K8N944"/>
<keyword evidence="3" id="KW-0520">NAD</keyword>
<dbReference type="NCBIfam" id="NF001753">
    <property type="entry name" value="PRK00481.1-3"/>
    <property type="match status" value="1"/>
</dbReference>
<keyword evidence="2" id="KW-0808">Transferase</keyword>
<feature type="binding site" evidence="4">
    <location>
        <position position="140"/>
    </location>
    <ligand>
        <name>Zn(2+)</name>
        <dbReference type="ChEBI" id="CHEBI:29105"/>
    </ligand>
</feature>
<gene>
    <name evidence="6" type="ORF">CVV65_13695</name>
</gene>
<dbReference type="EC" id="2.3.1.286" evidence="1"/>
<dbReference type="PROSITE" id="PS50305">
    <property type="entry name" value="SIRTUIN"/>
    <property type="match status" value="1"/>
</dbReference>
<dbReference type="Pfam" id="PF02146">
    <property type="entry name" value="SIR2"/>
    <property type="match status" value="1"/>
</dbReference>
<dbReference type="PANTHER" id="PTHR11085:SF10">
    <property type="entry name" value="NAD-DEPENDENT PROTEIN DEACYLASE SIRTUIN-5, MITOCHONDRIAL-RELATED"/>
    <property type="match status" value="1"/>
</dbReference>
<evidence type="ECO:0000313" key="6">
    <source>
        <dbReference type="EMBL" id="ATY85851.1"/>
    </source>
</evidence>
<reference evidence="7" key="1">
    <citation type="submission" date="2017-11" db="EMBL/GenBank/DDBJ databases">
        <title>Complete Genome Sequence of Kyrpidia sp. Strain EA-1, a thermophilic, hydrogen-oxidizing Bacterium, isolated from the Azores.</title>
        <authorList>
            <person name="Reiner J.E."/>
            <person name="Lapp C.J."/>
            <person name="Bunk B."/>
            <person name="Gescher J."/>
        </authorList>
    </citation>
    <scope>NUCLEOTIDE SEQUENCE [LARGE SCALE GENOMIC DNA]</scope>
    <source>
        <strain evidence="7">EA-1</strain>
    </source>
</reference>
<evidence type="ECO:0000259" key="5">
    <source>
        <dbReference type="PROSITE" id="PS50305"/>
    </source>
</evidence>
<dbReference type="Proteomes" id="UP000231932">
    <property type="component" value="Chromosome"/>
</dbReference>
<dbReference type="InterPro" id="IPR050134">
    <property type="entry name" value="NAD-dep_sirtuin_deacylases"/>
</dbReference>
<evidence type="ECO:0000256" key="1">
    <source>
        <dbReference type="ARBA" id="ARBA00012928"/>
    </source>
</evidence>
<dbReference type="InterPro" id="IPR026591">
    <property type="entry name" value="Sirtuin_cat_small_dom_sf"/>
</dbReference>
<dbReference type="GO" id="GO:0070403">
    <property type="term" value="F:NAD+ binding"/>
    <property type="evidence" value="ECO:0007669"/>
    <property type="project" value="InterPro"/>
</dbReference>
<dbReference type="SUPFAM" id="SSF52467">
    <property type="entry name" value="DHS-like NAD/FAD-binding domain"/>
    <property type="match status" value="1"/>
</dbReference>
<evidence type="ECO:0000313" key="7">
    <source>
        <dbReference type="Proteomes" id="UP000231932"/>
    </source>
</evidence>
<dbReference type="Gene3D" id="3.30.1600.10">
    <property type="entry name" value="SIR2/SIRT2 'Small Domain"/>
    <property type="match status" value="1"/>
</dbReference>
<accession>A0A2K8N944</accession>
<keyword evidence="7" id="KW-1185">Reference proteome</keyword>
<feature type="binding site" evidence="4">
    <location>
        <position position="137"/>
    </location>
    <ligand>
        <name>Zn(2+)</name>
        <dbReference type="ChEBI" id="CHEBI:29105"/>
    </ligand>
</feature>
<dbReference type="PANTHER" id="PTHR11085">
    <property type="entry name" value="NAD-DEPENDENT PROTEIN DEACYLASE SIRTUIN-5, MITOCHONDRIAL-RELATED"/>
    <property type="match status" value="1"/>
</dbReference>